<keyword evidence="1" id="KW-0812">Transmembrane</keyword>
<feature type="transmembrane region" description="Helical" evidence="1">
    <location>
        <begin position="31"/>
        <end position="50"/>
    </location>
</feature>
<evidence type="ECO:0008006" key="4">
    <source>
        <dbReference type="Google" id="ProtNLM"/>
    </source>
</evidence>
<keyword evidence="1" id="KW-1133">Transmembrane helix</keyword>
<organism evidence="2 3">
    <name type="scientific">Marinobacterium sediminicola</name>
    <dbReference type="NCBI Taxonomy" id="518898"/>
    <lineage>
        <taxon>Bacteria</taxon>
        <taxon>Pseudomonadati</taxon>
        <taxon>Pseudomonadota</taxon>
        <taxon>Gammaproteobacteria</taxon>
        <taxon>Oceanospirillales</taxon>
        <taxon>Oceanospirillaceae</taxon>
        <taxon>Marinobacterium</taxon>
    </lineage>
</organism>
<sequence>MIRHRLLLLTLAALVLIPELIDWWLFSDHHWSAPFLVWALLILITAAIEWRQRHHEL</sequence>
<gene>
    <name evidence="2" type="ORF">SAMN04487964_11933</name>
</gene>
<evidence type="ECO:0000313" key="2">
    <source>
        <dbReference type="EMBL" id="SMR77903.1"/>
    </source>
</evidence>
<dbReference type="Proteomes" id="UP001159257">
    <property type="component" value="Unassembled WGS sequence"/>
</dbReference>
<accession>A0ABY1S3R0</accession>
<protein>
    <recommendedName>
        <fullName evidence="4">MFS transporter</fullName>
    </recommendedName>
</protein>
<dbReference type="EMBL" id="FXWV01000019">
    <property type="protein sequence ID" value="SMR77903.1"/>
    <property type="molecule type" value="Genomic_DNA"/>
</dbReference>
<dbReference type="RefSeq" id="WP_239040497.1">
    <property type="nucleotide sequence ID" value="NZ_BAAAEY010000016.1"/>
</dbReference>
<keyword evidence="3" id="KW-1185">Reference proteome</keyword>
<evidence type="ECO:0000256" key="1">
    <source>
        <dbReference type="SAM" id="Phobius"/>
    </source>
</evidence>
<keyword evidence="1" id="KW-0472">Membrane</keyword>
<comment type="caution">
    <text evidence="2">The sequence shown here is derived from an EMBL/GenBank/DDBJ whole genome shotgun (WGS) entry which is preliminary data.</text>
</comment>
<evidence type="ECO:0000313" key="3">
    <source>
        <dbReference type="Proteomes" id="UP001159257"/>
    </source>
</evidence>
<proteinExistence type="predicted"/>
<reference evidence="2 3" key="1">
    <citation type="submission" date="2017-05" db="EMBL/GenBank/DDBJ databases">
        <authorList>
            <person name="Varghese N."/>
            <person name="Submissions S."/>
        </authorList>
    </citation>
    <scope>NUCLEOTIDE SEQUENCE [LARGE SCALE GENOMIC DNA]</scope>
    <source>
        <strain evidence="2 3">CGMCC 1.7287</strain>
    </source>
</reference>
<name>A0ABY1S3R0_9GAMM</name>